<protein>
    <submittedName>
        <fullName evidence="2">Related to molybdenum cofactor sulfurase</fullName>
    </submittedName>
</protein>
<evidence type="ECO:0000313" key="2">
    <source>
        <dbReference type="EMBL" id="SPO26350.1"/>
    </source>
</evidence>
<sequence>MVVTLIKAVNTTAKTCSLCLSDSLAYHRSKSQFISSNPSYPDSSLTSLRKREFSRLDTNGGSVYLDYTGASLYPSSLISDHAKWLKRSVAGNPHSTSPSSLLSSRATEEARKAVLDFFDADETEYDVVWTSNATAGFRIVGETYDWTGKKVLIPRDAHNSLNSLAKKAEVGGGSFEFVEFDSASSSSNGGGGQRDTISTDAYLTALSQHSNSQDASEAQKGLVFFTGQSNITGAKLSLSPLLSKAKELGWDIGLDAAALAPSTRISLRTHSSIDFMVVSLYKICGYPTGLGALIMKKSMYGKMTKKQTFFGGNIVGITMDRFDFTLVDGPERFEDGTANFTAMAAVKPGLEFAARWMDKVAKRNRMLLKWLVKELDSIYYPVEGGKEGFDEKQSFSSSSASSSFSSSSLKKPCHSKAVKLVQIGGPTALDIRGSTLPLVFTSHCGDSLNYRFVIWCAAQESISLRGGPCMCNPGASSSVMQRGLITDLEASSLLAVADVGIVRVSLGIATNFKDVWRLVHFARKLTDQRWVEKMWKSYQEFYPGGSLSNNIDELQALATRKR</sequence>
<dbReference type="GO" id="GO:0043545">
    <property type="term" value="P:molybdopterin cofactor metabolic process"/>
    <property type="evidence" value="ECO:0007669"/>
    <property type="project" value="TreeGrafter"/>
</dbReference>
<feature type="domain" description="Aminotransferase class V" evidence="1">
    <location>
        <begin position="63"/>
        <end position="378"/>
    </location>
</feature>
<dbReference type="EMBL" id="OOIN01000014">
    <property type="protein sequence ID" value="SPO26350.1"/>
    <property type="molecule type" value="Genomic_DNA"/>
</dbReference>
<accession>A0A5C3E899</accession>
<dbReference type="Gene3D" id="3.40.640.10">
    <property type="entry name" value="Type I PLP-dependent aspartate aminotransferase-like (Major domain)"/>
    <property type="match status" value="1"/>
</dbReference>
<proteinExistence type="predicted"/>
<dbReference type="InterPro" id="IPR015424">
    <property type="entry name" value="PyrdxlP-dep_Trfase"/>
</dbReference>
<dbReference type="Pfam" id="PF00266">
    <property type="entry name" value="Aminotran_5"/>
    <property type="match status" value="1"/>
</dbReference>
<dbReference type="PANTHER" id="PTHR14237">
    <property type="entry name" value="MOLYBDOPTERIN COFACTOR SULFURASE MOSC"/>
    <property type="match status" value="1"/>
</dbReference>
<dbReference type="InterPro" id="IPR015422">
    <property type="entry name" value="PyrdxlP-dep_Trfase_small"/>
</dbReference>
<dbReference type="OrthoDB" id="10264306at2759"/>
<organism evidence="2 3">
    <name type="scientific">Ustilago trichophora</name>
    <dbReference type="NCBI Taxonomy" id="86804"/>
    <lineage>
        <taxon>Eukaryota</taxon>
        <taxon>Fungi</taxon>
        <taxon>Dikarya</taxon>
        <taxon>Basidiomycota</taxon>
        <taxon>Ustilaginomycotina</taxon>
        <taxon>Ustilaginomycetes</taxon>
        <taxon>Ustilaginales</taxon>
        <taxon>Ustilaginaceae</taxon>
        <taxon>Ustilago</taxon>
    </lineage>
</organism>
<dbReference type="InterPro" id="IPR015421">
    <property type="entry name" value="PyrdxlP-dep_Trfase_major"/>
</dbReference>
<dbReference type="PANTHER" id="PTHR14237:SF80">
    <property type="entry name" value="MOLYBDENUM COFACTOR SULFURASE"/>
    <property type="match status" value="1"/>
</dbReference>
<reference evidence="2 3" key="1">
    <citation type="submission" date="2018-03" db="EMBL/GenBank/DDBJ databases">
        <authorList>
            <person name="Guldener U."/>
        </authorList>
    </citation>
    <scope>NUCLEOTIDE SEQUENCE [LARGE SCALE GENOMIC DNA]</scope>
    <source>
        <strain evidence="2 3">NBRC100155</strain>
    </source>
</reference>
<dbReference type="GO" id="GO:0008265">
    <property type="term" value="F:molybdenum cofactor sulfurtransferase activity"/>
    <property type="evidence" value="ECO:0007669"/>
    <property type="project" value="TreeGrafter"/>
</dbReference>
<dbReference type="Gene3D" id="3.90.1150.10">
    <property type="entry name" value="Aspartate Aminotransferase, domain 1"/>
    <property type="match status" value="1"/>
</dbReference>
<dbReference type="SUPFAM" id="SSF53383">
    <property type="entry name" value="PLP-dependent transferases"/>
    <property type="match status" value="1"/>
</dbReference>
<dbReference type="Proteomes" id="UP000324022">
    <property type="component" value="Unassembled WGS sequence"/>
</dbReference>
<evidence type="ECO:0000259" key="1">
    <source>
        <dbReference type="Pfam" id="PF00266"/>
    </source>
</evidence>
<gene>
    <name evidence="2" type="ORF">UTRI_03939</name>
</gene>
<dbReference type="AlphaFoldDB" id="A0A5C3E899"/>
<evidence type="ECO:0000313" key="3">
    <source>
        <dbReference type="Proteomes" id="UP000324022"/>
    </source>
</evidence>
<dbReference type="InterPro" id="IPR000192">
    <property type="entry name" value="Aminotrans_V_dom"/>
</dbReference>
<keyword evidence="3" id="KW-1185">Reference proteome</keyword>
<name>A0A5C3E899_9BASI</name>